<feature type="compositionally biased region" description="Polar residues" evidence="1">
    <location>
        <begin position="16"/>
        <end position="25"/>
    </location>
</feature>
<dbReference type="Proteomes" id="UP000757232">
    <property type="component" value="Unassembled WGS sequence"/>
</dbReference>
<evidence type="ECO:0000313" key="3">
    <source>
        <dbReference type="Proteomes" id="UP000757232"/>
    </source>
</evidence>
<keyword evidence="3" id="KW-1185">Reference proteome</keyword>
<dbReference type="AlphaFoldDB" id="A0A9Q5I619"/>
<feature type="region of interest" description="Disordered" evidence="1">
    <location>
        <begin position="192"/>
        <end position="213"/>
    </location>
</feature>
<sequence>MSYTFVPEPRPPLLSKNISTSSTTQAKKDGTQRSSRNTENMPKSINHAASAYSYRPPPSVSSPGSLPEHGYRIQPQTYRNSEDQGEDSDYYHESSPGRAWKETKQAVPRMRVVGFNVSTPHTPDSGANVDPAPFQPRQALFNDNPHIPSGPSRRASASDRSDIFYGQTLRAAADMPHVSRIHASAVSHHRADTCKQSISHGSDLRRTTMTRAN</sequence>
<evidence type="ECO:0000313" key="2">
    <source>
        <dbReference type="EMBL" id="OCB91807.1"/>
    </source>
</evidence>
<feature type="compositionally biased region" description="Polar residues" evidence="1">
    <location>
        <begin position="32"/>
        <end position="43"/>
    </location>
</feature>
<reference evidence="2" key="1">
    <citation type="submission" date="2016-06" db="EMBL/GenBank/DDBJ databases">
        <title>Draft Genome sequence of the fungus Inonotus baumii.</title>
        <authorList>
            <person name="Zhu H."/>
            <person name="Lin W."/>
        </authorList>
    </citation>
    <scope>NUCLEOTIDE SEQUENCE</scope>
    <source>
        <strain evidence="2">821</strain>
    </source>
</reference>
<organism evidence="2 3">
    <name type="scientific">Sanghuangporus baumii</name>
    <name type="common">Phellinus baumii</name>
    <dbReference type="NCBI Taxonomy" id="108892"/>
    <lineage>
        <taxon>Eukaryota</taxon>
        <taxon>Fungi</taxon>
        <taxon>Dikarya</taxon>
        <taxon>Basidiomycota</taxon>
        <taxon>Agaricomycotina</taxon>
        <taxon>Agaricomycetes</taxon>
        <taxon>Hymenochaetales</taxon>
        <taxon>Hymenochaetaceae</taxon>
        <taxon>Sanghuangporus</taxon>
    </lineage>
</organism>
<proteinExistence type="predicted"/>
<dbReference type="EMBL" id="LNZH02000062">
    <property type="protein sequence ID" value="OCB91807.1"/>
    <property type="molecule type" value="Genomic_DNA"/>
</dbReference>
<accession>A0A9Q5I619</accession>
<comment type="caution">
    <text evidence="2">The sequence shown here is derived from an EMBL/GenBank/DDBJ whole genome shotgun (WGS) entry which is preliminary data.</text>
</comment>
<gene>
    <name evidence="2" type="ORF">A7U60_g920</name>
</gene>
<name>A0A9Q5I619_SANBA</name>
<protein>
    <submittedName>
        <fullName evidence="2">Uncharacterized protein</fullName>
    </submittedName>
</protein>
<evidence type="ECO:0000256" key="1">
    <source>
        <dbReference type="SAM" id="MobiDB-lite"/>
    </source>
</evidence>
<feature type="region of interest" description="Disordered" evidence="1">
    <location>
        <begin position="1"/>
        <end position="104"/>
    </location>
</feature>